<dbReference type="GO" id="GO:0005524">
    <property type="term" value="F:ATP binding"/>
    <property type="evidence" value="ECO:0007669"/>
    <property type="project" value="UniProtKB-UniRule"/>
</dbReference>
<dbReference type="GO" id="GO:0005998">
    <property type="term" value="P:xylulose catabolic process"/>
    <property type="evidence" value="ECO:0007669"/>
    <property type="project" value="EnsemblFungi"/>
</dbReference>
<dbReference type="EC" id="2.7.1.17" evidence="6"/>
<dbReference type="GO" id="GO:0042732">
    <property type="term" value="P:D-xylose metabolic process"/>
    <property type="evidence" value="ECO:0007669"/>
    <property type="project" value="UniProtKB-UniRule"/>
</dbReference>
<dbReference type="Gene3D" id="3.30.420.40">
    <property type="match status" value="2"/>
</dbReference>
<dbReference type="GeneID" id="7052538"/>
<evidence type="ECO:0000313" key="10">
    <source>
        <dbReference type="JaponicusDB" id="SJAG_04276"/>
    </source>
</evidence>
<dbReference type="Pfam" id="PF00370">
    <property type="entry name" value="FGGY_N"/>
    <property type="match status" value="1"/>
</dbReference>
<dbReference type="eggNOG" id="KOG2531">
    <property type="taxonomic scope" value="Eukaryota"/>
</dbReference>
<evidence type="ECO:0000259" key="8">
    <source>
        <dbReference type="Pfam" id="PF02782"/>
    </source>
</evidence>
<dbReference type="Proteomes" id="UP000001744">
    <property type="component" value="Unassembled WGS sequence"/>
</dbReference>
<evidence type="ECO:0000313" key="9">
    <source>
        <dbReference type="EMBL" id="EEB09100.1"/>
    </source>
</evidence>
<dbReference type="OMA" id="NSCALGG"/>
<dbReference type="GO" id="GO:0005829">
    <property type="term" value="C:cytosol"/>
    <property type="evidence" value="ECO:0000318"/>
    <property type="project" value="GO_Central"/>
</dbReference>
<name>B6K6E6_SCHJY</name>
<evidence type="ECO:0000256" key="3">
    <source>
        <dbReference type="ARBA" id="ARBA00022679"/>
    </source>
</evidence>
<evidence type="ECO:0000256" key="4">
    <source>
        <dbReference type="ARBA" id="ARBA00022777"/>
    </source>
</evidence>
<keyword evidence="6" id="KW-0547">Nucleotide-binding</keyword>
<dbReference type="InterPro" id="IPR042024">
    <property type="entry name" value="D-XK_euk"/>
</dbReference>
<keyword evidence="4 6" id="KW-0418">Kinase</keyword>
<keyword evidence="2 6" id="KW-0859">Xylose metabolism</keyword>
<dbReference type="STRING" id="402676.B6K6E6"/>
<evidence type="ECO:0000256" key="6">
    <source>
        <dbReference type="RuleBase" id="RU367058"/>
    </source>
</evidence>
<dbReference type="InterPro" id="IPR018484">
    <property type="entry name" value="FGGY_N"/>
</dbReference>
<keyword evidence="11" id="KW-1185">Reference proteome</keyword>
<dbReference type="FunFam" id="3.30.420.40:FF:000118">
    <property type="entry name" value="Xylulose kinase 2"/>
    <property type="match status" value="1"/>
</dbReference>
<evidence type="ECO:0000313" key="11">
    <source>
        <dbReference type="Proteomes" id="UP000001744"/>
    </source>
</evidence>
<dbReference type="OrthoDB" id="1728974at2759"/>
<sequence>MFLGFDLSTQQLKGVVIDEKLNVLHESSVEFDKDLPSYGTTKGVYVDGPEVHSPVAMWFEALDLVLKRLHEHIDLNRIKVISGAGQQHGCVYWLNGASKSLANLNSHDSLKQQLSDNVFPLSPNWQDSSTATQCREMEELVGGPTNMAKITGSKAHWRFSGPQILKFRKQHPEAYAQIERISLVSSCLASLLLGKFAPLDQSDACGMNLWDIRGNEYCTELMQLVGGDNHCGIELKNKLGPVETNSIAELGKIHPYYVEKYGFNENCTIIPFTGDNPATILSLPLVPGQDVLLSLGTSTTVLMATNHYEYSPEFHIFNHPVSMKSYMVMICYKNGSLAREEVRNELNKAYGFADMASWNAFDEVTARRLETLRTLNSTKHVEGAKIGLYYPQREIIPPLGPGVWRFIINADQELEEATESNWKSPEDDVVAIVESQFLDIKNRIVPLLEGVTKPRRVYVVGGASRNDTLVKAIGNILGCDIYRLKTGTSNACAVGAAMKAAFSLLNARNEYDRFVADKWEGTKRLQQTEVKPTDALHEYYEKLAPFVSKAQELLLGRLDPVQ</sequence>
<organism evidence="9 11">
    <name type="scientific">Schizosaccharomyces japonicus (strain yFS275 / FY16936)</name>
    <name type="common">Fission yeast</name>
    <dbReference type="NCBI Taxonomy" id="402676"/>
    <lineage>
        <taxon>Eukaryota</taxon>
        <taxon>Fungi</taxon>
        <taxon>Dikarya</taxon>
        <taxon>Ascomycota</taxon>
        <taxon>Taphrinomycotina</taxon>
        <taxon>Schizosaccharomycetes</taxon>
        <taxon>Schizosaccharomycetales</taxon>
        <taxon>Schizosaccharomycetaceae</taxon>
        <taxon>Schizosaccharomyces</taxon>
    </lineage>
</organism>
<accession>B6K6E6</accession>
<dbReference type="HOGENOM" id="CLU_016149_8_0_1"/>
<dbReference type="GO" id="GO:0004856">
    <property type="term" value="F:D-xylulokinase activity"/>
    <property type="evidence" value="ECO:0000318"/>
    <property type="project" value="GO_Central"/>
</dbReference>
<evidence type="ECO:0000256" key="2">
    <source>
        <dbReference type="ARBA" id="ARBA00022629"/>
    </source>
</evidence>
<feature type="domain" description="Carbohydrate kinase FGGY C-terminal" evidence="8">
    <location>
        <begin position="292"/>
        <end position="503"/>
    </location>
</feature>
<keyword evidence="3 6" id="KW-0808">Transferase</keyword>
<dbReference type="PANTHER" id="PTHR10196:SF57">
    <property type="entry name" value="XYLULOSE KINASE"/>
    <property type="match status" value="1"/>
</dbReference>
<dbReference type="CDD" id="cd07776">
    <property type="entry name" value="ASKHA_NBD_FGGY_SpXK-like"/>
    <property type="match status" value="1"/>
</dbReference>
<evidence type="ECO:0000259" key="7">
    <source>
        <dbReference type="Pfam" id="PF00370"/>
    </source>
</evidence>
<keyword evidence="6" id="KW-0067">ATP-binding</keyword>
<dbReference type="InterPro" id="IPR043129">
    <property type="entry name" value="ATPase_NBD"/>
</dbReference>
<feature type="domain" description="Carbohydrate kinase FGGY N-terminal" evidence="7">
    <location>
        <begin position="1"/>
        <end position="281"/>
    </location>
</feature>
<dbReference type="PIRSF" id="PIRSF000538">
    <property type="entry name" value="GlpK"/>
    <property type="match status" value="1"/>
</dbReference>
<dbReference type="VEuPathDB" id="FungiDB:SJAG_04276"/>
<dbReference type="PANTHER" id="PTHR10196">
    <property type="entry name" value="SUGAR KINASE"/>
    <property type="match status" value="1"/>
</dbReference>
<comment type="similarity">
    <text evidence="1 6">Belongs to the FGGY kinase family.</text>
</comment>
<comment type="function">
    <text evidence="6">Highly specific D-xylulose kinase which participates in the catabolism of xylose. Xylose is a major component of hemicelluloses such as xylan. Most fungi utilize D-xylose via three enzymatic reactions, xylose reductase (XR), xylitol dehydrogenase (XDH), and xylulokinase, to form xylulose 5-phosphate, which enters pentose phosphate pathway.</text>
</comment>
<protein>
    <recommendedName>
        <fullName evidence="6">Xylulose kinase</fullName>
        <ecNumber evidence="6">2.7.1.17</ecNumber>
    </recommendedName>
</protein>
<comment type="catalytic activity">
    <reaction evidence="5 6">
        <text>D-xylulose + ATP = D-xylulose 5-phosphate + ADP + H(+)</text>
        <dbReference type="Rhea" id="RHEA:10964"/>
        <dbReference type="ChEBI" id="CHEBI:15378"/>
        <dbReference type="ChEBI" id="CHEBI:17140"/>
        <dbReference type="ChEBI" id="CHEBI:30616"/>
        <dbReference type="ChEBI" id="CHEBI:57737"/>
        <dbReference type="ChEBI" id="CHEBI:456216"/>
        <dbReference type="EC" id="2.7.1.17"/>
    </reaction>
</comment>
<proteinExistence type="inferred from homology"/>
<reference evidence="9 11" key="1">
    <citation type="journal article" date="2011" name="Science">
        <title>Comparative functional genomics of the fission yeasts.</title>
        <authorList>
            <person name="Rhind N."/>
            <person name="Chen Z."/>
            <person name="Yassour M."/>
            <person name="Thompson D.A."/>
            <person name="Haas B.J."/>
            <person name="Habib N."/>
            <person name="Wapinski I."/>
            <person name="Roy S."/>
            <person name="Lin M.F."/>
            <person name="Heiman D.I."/>
            <person name="Young S.K."/>
            <person name="Furuya K."/>
            <person name="Guo Y."/>
            <person name="Pidoux A."/>
            <person name="Chen H.M."/>
            <person name="Robbertse B."/>
            <person name="Goldberg J.M."/>
            <person name="Aoki K."/>
            <person name="Bayne E.H."/>
            <person name="Berlin A.M."/>
            <person name="Desjardins C.A."/>
            <person name="Dobbs E."/>
            <person name="Dukaj L."/>
            <person name="Fan L."/>
            <person name="FitzGerald M.G."/>
            <person name="French C."/>
            <person name="Gujja S."/>
            <person name="Hansen K."/>
            <person name="Keifenheim D."/>
            <person name="Levin J.Z."/>
            <person name="Mosher R.A."/>
            <person name="Mueller C.A."/>
            <person name="Pfiffner J."/>
            <person name="Priest M."/>
            <person name="Russ C."/>
            <person name="Smialowska A."/>
            <person name="Swoboda P."/>
            <person name="Sykes S.M."/>
            <person name="Vaughn M."/>
            <person name="Vengrova S."/>
            <person name="Yoder R."/>
            <person name="Zeng Q."/>
            <person name="Allshire R."/>
            <person name="Baulcombe D."/>
            <person name="Birren B.W."/>
            <person name="Brown W."/>
            <person name="Ekwall K."/>
            <person name="Kellis M."/>
            <person name="Leatherwood J."/>
            <person name="Levin H."/>
            <person name="Margalit H."/>
            <person name="Martienssen R."/>
            <person name="Nieduszynski C.A."/>
            <person name="Spatafora J.W."/>
            <person name="Friedman N."/>
            <person name="Dalgaard J.Z."/>
            <person name="Baumann P."/>
            <person name="Niki H."/>
            <person name="Regev A."/>
            <person name="Nusbaum C."/>
        </authorList>
    </citation>
    <scope>NUCLEOTIDE SEQUENCE [LARGE SCALE GENOMIC DNA]</scope>
    <source>
        <strain evidence="11">yFS275 / FY16936</strain>
    </source>
</reference>
<evidence type="ECO:0000256" key="1">
    <source>
        <dbReference type="ARBA" id="ARBA00009156"/>
    </source>
</evidence>
<dbReference type="InterPro" id="IPR018485">
    <property type="entry name" value="FGGY_C"/>
</dbReference>
<dbReference type="RefSeq" id="XP_002175393.1">
    <property type="nucleotide sequence ID" value="XM_002175357.2"/>
</dbReference>
<keyword evidence="6" id="KW-0119">Carbohydrate metabolism</keyword>
<evidence type="ECO:0000256" key="5">
    <source>
        <dbReference type="ARBA" id="ARBA00048885"/>
    </source>
</evidence>
<dbReference type="Pfam" id="PF02782">
    <property type="entry name" value="FGGY_C"/>
    <property type="match status" value="1"/>
</dbReference>
<dbReference type="AlphaFoldDB" id="B6K6E6"/>
<dbReference type="InterPro" id="IPR000577">
    <property type="entry name" value="Carb_kinase_FGGY"/>
</dbReference>
<dbReference type="EMBL" id="KE651167">
    <property type="protein sequence ID" value="EEB09100.1"/>
    <property type="molecule type" value="Genomic_DNA"/>
</dbReference>
<dbReference type="JaponicusDB" id="SJAG_04276">
    <property type="gene designation" value="xks1"/>
</dbReference>
<dbReference type="GO" id="GO:0005997">
    <property type="term" value="P:xylulose metabolic process"/>
    <property type="evidence" value="ECO:0000318"/>
    <property type="project" value="GO_Central"/>
</dbReference>
<dbReference type="SUPFAM" id="SSF53067">
    <property type="entry name" value="Actin-like ATPase domain"/>
    <property type="match status" value="2"/>
</dbReference>
<gene>
    <name evidence="10" type="primary">xks1</name>
    <name evidence="9" type="ORF">SJAG_04276</name>
</gene>